<feature type="transmembrane region" description="Helical" evidence="6">
    <location>
        <begin position="13"/>
        <end position="32"/>
    </location>
</feature>
<evidence type="ECO:0000313" key="8">
    <source>
        <dbReference type="EMBL" id="TWU30295.1"/>
    </source>
</evidence>
<keyword evidence="4 6" id="KW-1133">Transmembrane helix</keyword>
<evidence type="ECO:0000313" key="9">
    <source>
        <dbReference type="Proteomes" id="UP000318437"/>
    </source>
</evidence>
<dbReference type="InterPro" id="IPR016174">
    <property type="entry name" value="Di-haem_cyt_TM"/>
</dbReference>
<dbReference type="GO" id="GO:0020037">
    <property type="term" value="F:heme binding"/>
    <property type="evidence" value="ECO:0007669"/>
    <property type="project" value="TreeGrafter"/>
</dbReference>
<name>A0A5C6D2D8_9BACT</name>
<evidence type="ECO:0000256" key="4">
    <source>
        <dbReference type="ARBA" id="ARBA00022989"/>
    </source>
</evidence>
<gene>
    <name evidence="8" type="ORF">Pla144_10810</name>
</gene>
<feature type="transmembrane region" description="Helical" evidence="6">
    <location>
        <begin position="184"/>
        <end position="204"/>
    </location>
</feature>
<organism evidence="8 9">
    <name type="scientific">Bythopirellula polymerisocia</name>
    <dbReference type="NCBI Taxonomy" id="2528003"/>
    <lineage>
        <taxon>Bacteria</taxon>
        <taxon>Pseudomonadati</taxon>
        <taxon>Planctomycetota</taxon>
        <taxon>Planctomycetia</taxon>
        <taxon>Pirellulales</taxon>
        <taxon>Lacipirellulaceae</taxon>
        <taxon>Bythopirellula</taxon>
    </lineage>
</organism>
<dbReference type="Gene3D" id="1.20.950.20">
    <property type="entry name" value="Transmembrane di-heme cytochromes, Chain C"/>
    <property type="match status" value="1"/>
</dbReference>
<dbReference type="PANTHER" id="PTHR30485:SF2">
    <property type="entry name" value="BLL0597 PROTEIN"/>
    <property type="match status" value="1"/>
</dbReference>
<dbReference type="Proteomes" id="UP000318437">
    <property type="component" value="Unassembled WGS sequence"/>
</dbReference>
<accession>A0A5C6D2D8</accession>
<evidence type="ECO:0000256" key="5">
    <source>
        <dbReference type="ARBA" id="ARBA00023136"/>
    </source>
</evidence>
<comment type="caution">
    <text evidence="8">The sequence shown here is derived from an EMBL/GenBank/DDBJ whole genome shotgun (WGS) entry which is preliminary data.</text>
</comment>
<feature type="transmembrane region" description="Helical" evidence="6">
    <location>
        <begin position="44"/>
        <end position="62"/>
    </location>
</feature>
<comment type="subcellular location">
    <subcellularLocation>
        <location evidence="1">Cell membrane</location>
        <topology evidence="1">Multi-pass membrane protein</topology>
    </subcellularLocation>
</comment>
<feature type="transmembrane region" description="Helical" evidence="6">
    <location>
        <begin position="134"/>
        <end position="155"/>
    </location>
</feature>
<sequence length="226" mass="25303">MARITAWDYPVRIFHWAFVACFFSAIGLAEFAPEHSQLFDLHMLVGLILAPMVILRILWGFIGTKHARFQSFVYRPKEVSDYLISIITLKGRRYLGHNPAASYAAIAMIVLALSIVASGLLMGQGEFFEEAHGVLAYVMLTVVAVHVCGVILHVVRHKENIIFSMFSGTKEGEEKDTIPSPKPVIGFMFLLFVIGWATMVFRGYDRQTQRVELPLIGTNIQLGEGD</sequence>
<keyword evidence="3 6" id="KW-0812">Transmembrane</keyword>
<evidence type="ECO:0000256" key="1">
    <source>
        <dbReference type="ARBA" id="ARBA00004651"/>
    </source>
</evidence>
<feature type="domain" description="Cytochrome b561 bacterial/Ni-hydrogenase" evidence="7">
    <location>
        <begin position="7"/>
        <end position="168"/>
    </location>
</feature>
<dbReference type="EMBL" id="SJPS01000001">
    <property type="protein sequence ID" value="TWU30295.1"/>
    <property type="molecule type" value="Genomic_DNA"/>
</dbReference>
<dbReference type="AlphaFoldDB" id="A0A5C6D2D8"/>
<evidence type="ECO:0000259" key="7">
    <source>
        <dbReference type="Pfam" id="PF01292"/>
    </source>
</evidence>
<dbReference type="InterPro" id="IPR051542">
    <property type="entry name" value="Hydrogenase_cytochrome"/>
</dbReference>
<proteinExistence type="predicted"/>
<keyword evidence="9" id="KW-1185">Reference proteome</keyword>
<evidence type="ECO:0000256" key="6">
    <source>
        <dbReference type="SAM" id="Phobius"/>
    </source>
</evidence>
<evidence type="ECO:0000256" key="3">
    <source>
        <dbReference type="ARBA" id="ARBA00022692"/>
    </source>
</evidence>
<protein>
    <recommendedName>
        <fullName evidence="7">Cytochrome b561 bacterial/Ni-hydrogenase domain-containing protein</fullName>
    </recommendedName>
</protein>
<dbReference type="SUPFAM" id="SSF81342">
    <property type="entry name" value="Transmembrane di-heme cytochromes"/>
    <property type="match status" value="1"/>
</dbReference>
<dbReference type="OrthoDB" id="197262at2"/>
<evidence type="ECO:0000256" key="2">
    <source>
        <dbReference type="ARBA" id="ARBA00022475"/>
    </source>
</evidence>
<dbReference type="Pfam" id="PF01292">
    <property type="entry name" value="Ni_hydr_CYTB"/>
    <property type="match status" value="1"/>
</dbReference>
<dbReference type="PANTHER" id="PTHR30485">
    <property type="entry name" value="NI/FE-HYDROGENASE 1 B-TYPE CYTOCHROME SUBUNIT"/>
    <property type="match status" value="1"/>
</dbReference>
<reference evidence="8 9" key="1">
    <citation type="submission" date="2019-02" db="EMBL/GenBank/DDBJ databases">
        <title>Deep-cultivation of Planctomycetes and their phenomic and genomic characterization uncovers novel biology.</title>
        <authorList>
            <person name="Wiegand S."/>
            <person name="Jogler M."/>
            <person name="Boedeker C."/>
            <person name="Pinto D."/>
            <person name="Vollmers J."/>
            <person name="Rivas-Marin E."/>
            <person name="Kohn T."/>
            <person name="Peeters S.H."/>
            <person name="Heuer A."/>
            <person name="Rast P."/>
            <person name="Oberbeckmann S."/>
            <person name="Bunk B."/>
            <person name="Jeske O."/>
            <person name="Meyerdierks A."/>
            <person name="Storesund J.E."/>
            <person name="Kallscheuer N."/>
            <person name="Luecker S."/>
            <person name="Lage O.M."/>
            <person name="Pohl T."/>
            <person name="Merkel B.J."/>
            <person name="Hornburger P."/>
            <person name="Mueller R.-W."/>
            <person name="Bruemmer F."/>
            <person name="Labrenz M."/>
            <person name="Spormann A.M."/>
            <person name="Op Den Camp H."/>
            <person name="Overmann J."/>
            <person name="Amann R."/>
            <person name="Jetten M.S.M."/>
            <person name="Mascher T."/>
            <person name="Medema M.H."/>
            <person name="Devos D.P."/>
            <person name="Kaster A.-K."/>
            <person name="Ovreas L."/>
            <person name="Rohde M."/>
            <person name="Galperin M.Y."/>
            <person name="Jogler C."/>
        </authorList>
    </citation>
    <scope>NUCLEOTIDE SEQUENCE [LARGE SCALE GENOMIC DNA]</scope>
    <source>
        <strain evidence="8 9">Pla144</strain>
    </source>
</reference>
<feature type="transmembrane region" description="Helical" evidence="6">
    <location>
        <begin position="100"/>
        <end position="122"/>
    </location>
</feature>
<dbReference type="GO" id="GO:0009055">
    <property type="term" value="F:electron transfer activity"/>
    <property type="evidence" value="ECO:0007669"/>
    <property type="project" value="InterPro"/>
</dbReference>
<keyword evidence="2" id="KW-1003">Cell membrane</keyword>
<keyword evidence="5 6" id="KW-0472">Membrane</keyword>
<dbReference type="GO" id="GO:0022904">
    <property type="term" value="P:respiratory electron transport chain"/>
    <property type="evidence" value="ECO:0007669"/>
    <property type="project" value="InterPro"/>
</dbReference>
<dbReference type="RefSeq" id="WP_146448410.1">
    <property type="nucleotide sequence ID" value="NZ_SJPS01000001.1"/>
</dbReference>
<dbReference type="InterPro" id="IPR011577">
    <property type="entry name" value="Cyt_b561_bac/Ni-Hgenase"/>
</dbReference>
<dbReference type="GO" id="GO:0005886">
    <property type="term" value="C:plasma membrane"/>
    <property type="evidence" value="ECO:0007669"/>
    <property type="project" value="UniProtKB-SubCell"/>
</dbReference>